<dbReference type="Proteomes" id="UP000664779">
    <property type="component" value="Unassembled WGS sequence"/>
</dbReference>
<feature type="transmembrane region" description="Helical" evidence="1">
    <location>
        <begin position="12"/>
        <end position="33"/>
    </location>
</feature>
<evidence type="ECO:0000313" key="3">
    <source>
        <dbReference type="Proteomes" id="UP000664779"/>
    </source>
</evidence>
<organism evidence="2 3">
    <name type="scientific">Roseibium limicola</name>
    <dbReference type="NCBI Taxonomy" id="2816037"/>
    <lineage>
        <taxon>Bacteria</taxon>
        <taxon>Pseudomonadati</taxon>
        <taxon>Pseudomonadota</taxon>
        <taxon>Alphaproteobacteria</taxon>
        <taxon>Hyphomicrobiales</taxon>
        <taxon>Stappiaceae</taxon>
        <taxon>Roseibium</taxon>
    </lineage>
</organism>
<dbReference type="EMBL" id="JAFLNF010000003">
    <property type="protein sequence ID" value="MBO0345136.1"/>
    <property type="molecule type" value="Genomic_DNA"/>
</dbReference>
<proteinExistence type="predicted"/>
<dbReference type="AlphaFoldDB" id="A0A939ENM3"/>
<gene>
    <name evidence="2" type="ORF">J0X15_07890</name>
</gene>
<accession>A0A939ENM3</accession>
<sequence>MMQGRKVPLRAGLKFLLKVLVYGVPFALVQLLFNTHVPGSPWQRFVIAVIVFGGVMAIAMTCYERYRARQASERL</sequence>
<comment type="caution">
    <text evidence="2">The sequence shown here is derived from an EMBL/GenBank/DDBJ whole genome shotgun (WGS) entry which is preliminary data.</text>
</comment>
<dbReference type="RefSeq" id="WP_206939520.1">
    <property type="nucleotide sequence ID" value="NZ_JAFLNF010000003.1"/>
</dbReference>
<evidence type="ECO:0000313" key="2">
    <source>
        <dbReference type="EMBL" id="MBO0345136.1"/>
    </source>
</evidence>
<keyword evidence="1" id="KW-1133">Transmembrane helix</keyword>
<evidence type="ECO:0000256" key="1">
    <source>
        <dbReference type="SAM" id="Phobius"/>
    </source>
</evidence>
<name>A0A939ENM3_9HYPH</name>
<feature type="transmembrane region" description="Helical" evidence="1">
    <location>
        <begin position="45"/>
        <end position="63"/>
    </location>
</feature>
<keyword evidence="3" id="KW-1185">Reference proteome</keyword>
<keyword evidence="1" id="KW-0472">Membrane</keyword>
<reference evidence="2" key="1">
    <citation type="submission" date="2021-03" db="EMBL/GenBank/DDBJ databases">
        <title>Roseibium sp. CAU 1637 isolated from Incheon.</title>
        <authorList>
            <person name="Kim W."/>
        </authorList>
    </citation>
    <scope>NUCLEOTIDE SEQUENCE</scope>
    <source>
        <strain evidence="2">CAU 1637</strain>
    </source>
</reference>
<keyword evidence="1" id="KW-0812">Transmembrane</keyword>
<protein>
    <submittedName>
        <fullName evidence="2">Uncharacterized protein</fullName>
    </submittedName>
</protein>